<dbReference type="Proteomes" id="UP000481153">
    <property type="component" value="Unassembled WGS sequence"/>
</dbReference>
<dbReference type="InterPro" id="IPR050731">
    <property type="entry name" value="HRD1_E3_ubiq-ligases"/>
</dbReference>
<name>A0A6G0WVF0_9STRA</name>
<keyword evidence="2 4" id="KW-0863">Zinc-finger</keyword>
<evidence type="ECO:0000256" key="5">
    <source>
        <dbReference type="SAM" id="MobiDB-lite"/>
    </source>
</evidence>
<dbReference type="VEuPathDB" id="FungiDB:AeMF1_005416"/>
<dbReference type="Gene3D" id="3.30.40.10">
    <property type="entry name" value="Zinc/RING finger domain, C3HC4 (zinc finger)"/>
    <property type="match status" value="1"/>
</dbReference>
<evidence type="ECO:0000256" key="4">
    <source>
        <dbReference type="PROSITE-ProRule" id="PRU00175"/>
    </source>
</evidence>
<dbReference type="GO" id="GO:0008270">
    <property type="term" value="F:zinc ion binding"/>
    <property type="evidence" value="ECO:0007669"/>
    <property type="project" value="UniProtKB-KW"/>
</dbReference>
<feature type="region of interest" description="Disordered" evidence="5">
    <location>
        <begin position="190"/>
        <end position="225"/>
    </location>
</feature>
<dbReference type="PANTHER" id="PTHR22763:SF162">
    <property type="entry name" value="TRANSMEMBRANE E3 UBIQUITIN-PROTEIN LIGASE 1"/>
    <property type="match status" value="1"/>
</dbReference>
<feature type="domain" description="RING-type" evidence="6">
    <location>
        <begin position="80"/>
        <end position="119"/>
    </location>
</feature>
<sequence length="225" mass="24650">MAPSCLEHQTSSTGITVRVTVNYPVPPDHTISKILAVFRGAPWIQHMVGQVVPYLKSSSPAKKDVLQSLRPCVPSMDDYCVICINALDTSVVGLTCGHRFHHSCVLSWLQKRSTCPTCRFQYQNEFAGRYAFKSIETSLVLDESNMRVSDLGGQVVTAVVHMSLIALDQIPNGDTYPCEIRSCVQQPAPTIVKDDSNEPDASAGALTGIAPTRRISPRLDHANNR</sequence>
<gene>
    <name evidence="7" type="ORF">Ae201684_011355</name>
</gene>
<dbReference type="SUPFAM" id="SSF57850">
    <property type="entry name" value="RING/U-box"/>
    <property type="match status" value="1"/>
</dbReference>
<dbReference type="PROSITE" id="PS50089">
    <property type="entry name" value="ZF_RING_2"/>
    <property type="match status" value="1"/>
</dbReference>
<accession>A0A6G0WVF0</accession>
<proteinExistence type="predicted"/>
<evidence type="ECO:0000256" key="3">
    <source>
        <dbReference type="ARBA" id="ARBA00022833"/>
    </source>
</evidence>
<evidence type="ECO:0000313" key="8">
    <source>
        <dbReference type="Proteomes" id="UP000481153"/>
    </source>
</evidence>
<organism evidence="7 8">
    <name type="scientific">Aphanomyces euteiches</name>
    <dbReference type="NCBI Taxonomy" id="100861"/>
    <lineage>
        <taxon>Eukaryota</taxon>
        <taxon>Sar</taxon>
        <taxon>Stramenopiles</taxon>
        <taxon>Oomycota</taxon>
        <taxon>Saprolegniomycetes</taxon>
        <taxon>Saprolegniales</taxon>
        <taxon>Verrucalvaceae</taxon>
        <taxon>Aphanomyces</taxon>
    </lineage>
</organism>
<dbReference type="Pfam" id="PF13639">
    <property type="entry name" value="zf-RING_2"/>
    <property type="match status" value="1"/>
</dbReference>
<dbReference type="InterPro" id="IPR013083">
    <property type="entry name" value="Znf_RING/FYVE/PHD"/>
</dbReference>
<dbReference type="GO" id="GO:0061630">
    <property type="term" value="F:ubiquitin protein ligase activity"/>
    <property type="evidence" value="ECO:0007669"/>
    <property type="project" value="TreeGrafter"/>
</dbReference>
<evidence type="ECO:0000256" key="1">
    <source>
        <dbReference type="ARBA" id="ARBA00022723"/>
    </source>
</evidence>
<evidence type="ECO:0000259" key="6">
    <source>
        <dbReference type="PROSITE" id="PS50089"/>
    </source>
</evidence>
<dbReference type="GO" id="GO:0012505">
    <property type="term" value="C:endomembrane system"/>
    <property type="evidence" value="ECO:0007669"/>
    <property type="project" value="TreeGrafter"/>
</dbReference>
<evidence type="ECO:0000313" key="7">
    <source>
        <dbReference type="EMBL" id="KAF0731454.1"/>
    </source>
</evidence>
<dbReference type="AlphaFoldDB" id="A0A6G0WVF0"/>
<dbReference type="SMART" id="SM00184">
    <property type="entry name" value="RING"/>
    <property type="match status" value="1"/>
</dbReference>
<reference evidence="7 8" key="1">
    <citation type="submission" date="2019-07" db="EMBL/GenBank/DDBJ databases">
        <title>Genomics analysis of Aphanomyces spp. identifies a new class of oomycete effector associated with host adaptation.</title>
        <authorList>
            <person name="Gaulin E."/>
        </authorList>
    </citation>
    <scope>NUCLEOTIDE SEQUENCE [LARGE SCALE GENOMIC DNA]</scope>
    <source>
        <strain evidence="7 8">ATCC 201684</strain>
    </source>
</reference>
<keyword evidence="8" id="KW-1185">Reference proteome</keyword>
<keyword evidence="1" id="KW-0479">Metal-binding</keyword>
<keyword evidence="3" id="KW-0862">Zinc</keyword>
<dbReference type="PANTHER" id="PTHR22763">
    <property type="entry name" value="RING ZINC FINGER PROTEIN"/>
    <property type="match status" value="1"/>
</dbReference>
<protein>
    <recommendedName>
        <fullName evidence="6">RING-type domain-containing protein</fullName>
    </recommendedName>
</protein>
<dbReference type="EMBL" id="VJMJ01000143">
    <property type="protein sequence ID" value="KAF0731454.1"/>
    <property type="molecule type" value="Genomic_DNA"/>
</dbReference>
<dbReference type="InterPro" id="IPR001841">
    <property type="entry name" value="Znf_RING"/>
</dbReference>
<dbReference type="GO" id="GO:0043161">
    <property type="term" value="P:proteasome-mediated ubiquitin-dependent protein catabolic process"/>
    <property type="evidence" value="ECO:0007669"/>
    <property type="project" value="TreeGrafter"/>
</dbReference>
<evidence type="ECO:0000256" key="2">
    <source>
        <dbReference type="ARBA" id="ARBA00022771"/>
    </source>
</evidence>
<comment type="caution">
    <text evidence="7">The sequence shown here is derived from an EMBL/GenBank/DDBJ whole genome shotgun (WGS) entry which is preliminary data.</text>
</comment>